<dbReference type="OrthoDB" id="1016457at2"/>
<evidence type="ECO:0000313" key="4">
    <source>
        <dbReference type="EMBL" id="QBR91447.1"/>
    </source>
</evidence>
<feature type="domain" description="LTD" evidence="3">
    <location>
        <begin position="26"/>
        <end position="139"/>
    </location>
</feature>
<evidence type="ECO:0000259" key="3">
    <source>
        <dbReference type="PROSITE" id="PS51841"/>
    </source>
</evidence>
<dbReference type="NCBIfam" id="NF033681">
    <property type="entry name" value="ExeM_NucH_DNase"/>
    <property type="match status" value="1"/>
</dbReference>
<feature type="chain" id="PRO_5038975797" evidence="2">
    <location>
        <begin position="23"/>
        <end position="1011"/>
    </location>
</feature>
<dbReference type="InterPro" id="IPR005135">
    <property type="entry name" value="Endo/exonuclease/phosphatase"/>
</dbReference>
<dbReference type="Pfam" id="PF03372">
    <property type="entry name" value="Exo_endo_phos"/>
    <property type="match status" value="1"/>
</dbReference>
<organism evidence="4 5">
    <name type="scientific">Nocardioides euryhalodurans</name>
    <dbReference type="NCBI Taxonomy" id="2518370"/>
    <lineage>
        <taxon>Bacteria</taxon>
        <taxon>Bacillati</taxon>
        <taxon>Actinomycetota</taxon>
        <taxon>Actinomycetes</taxon>
        <taxon>Propionibacteriales</taxon>
        <taxon>Nocardioidaceae</taxon>
        <taxon>Nocardioides</taxon>
    </lineage>
</organism>
<reference evidence="4 5" key="1">
    <citation type="submission" date="2019-03" db="EMBL/GenBank/DDBJ databases">
        <title>Three New Species of Nocardioides, Nocardioides euryhalodurans sp. nov., Nocardioides seonyuensis sp. nov. and Nocardioides eburneoflavus sp. nov., Iolated from Soil.</title>
        <authorList>
            <person name="Roh S.G."/>
            <person name="Lee C."/>
            <person name="Kim M.-K."/>
            <person name="Kim S.B."/>
        </authorList>
    </citation>
    <scope>NUCLEOTIDE SEQUENCE [LARGE SCALE GENOMIC DNA]</scope>
    <source>
        <strain evidence="4 5">MMS17-SY117</strain>
    </source>
</reference>
<dbReference type="Proteomes" id="UP000294894">
    <property type="component" value="Chromosome"/>
</dbReference>
<feature type="region of interest" description="Disordered" evidence="1">
    <location>
        <begin position="177"/>
        <end position="198"/>
    </location>
</feature>
<dbReference type="InterPro" id="IPR001322">
    <property type="entry name" value="Lamin_tail_dom"/>
</dbReference>
<name>A0A4P7GID0_9ACTN</name>
<keyword evidence="4" id="KW-0540">Nuclease</keyword>
<proteinExistence type="predicted"/>
<dbReference type="Gene3D" id="3.60.10.10">
    <property type="entry name" value="Endonuclease/exonuclease/phosphatase"/>
    <property type="match status" value="1"/>
</dbReference>
<feature type="compositionally biased region" description="Low complexity" evidence="1">
    <location>
        <begin position="510"/>
        <end position="519"/>
    </location>
</feature>
<evidence type="ECO:0000256" key="2">
    <source>
        <dbReference type="SAM" id="SignalP"/>
    </source>
</evidence>
<gene>
    <name evidence="4" type="ORF">EXE57_03580</name>
</gene>
<dbReference type="PANTHER" id="PTHR42834:SF1">
    <property type="entry name" value="ENDONUCLEASE_EXONUCLEASE_PHOSPHATASE FAMILY PROTEIN (AFU_ORTHOLOGUE AFUA_3G09210)"/>
    <property type="match status" value="1"/>
</dbReference>
<accession>A0A4P7GID0</accession>
<sequence length="1011" mass="105439">MRTSRPAALIGGLSLVAGGLSAALIATPAAAVPGAGSAVFVNEIHYDNDGTDAGEFIEIANPAGADLTGWSVVLYNGSNGATYDTDALSGTGQVQALTYAANGIQNGSPDAVALVDAAGSVVQLLSYEGTLTATNGPAAGQTSTDIGLSEAGSEPLGQSLQLTGTGATYGDFTWTGPADDSPGTANTGQTFTGGGGPAQPVADCGDGPLAVDTDASGSREVSAVDADSRIVTAEITSDAVQGISLDGFTASAADGEPATATLNVADTTPDGTYEVDIELTTDDDPAQTATCSVTVVVSDQDAVTPISTIQGDGDASTLVGERVNVEAVVTSVITANDVTDGFFLQEEDADADTDPATSEGIYVFCRNACPDDLAAGDRYRVSGEVAEFNTTTQVAAAFGDGSFELLESGAPLPTAAVVELPADASTEDPTTFEDVEGMRTTISTTLAVSEYFNQARFGEIVLTAEERPYQFTQLNEPSEAGYAAHLADVATRQIILDDDSNSQNAATSGPENNEPYYYPTPGLSTGNFFRGGDTITELTGVFEYAFGAWKVRPVAGADYTFESANPRPAGPDEVGGRIQVASFNVLNYFTSIDDGADTCGPAADQECRGADSQAELDNQRAKIVDALARIDAEVVGLIEIQNDGDDASVADLVAALNEREGAGTYAYVATGFIGTDAIKQAFIYQPAAVQPVGDFDLLTSADDPRFDDESNRPALIQTFEEVETDERLTIAVNHLKSKGSGCGAGDDSPLDGSGNCDGTRTAAAQALVDHLASDPTGSGDPDTLIIGDLNSYAMERPISTLREAGYTDLLQRFEGDDAYGYLFDGQLGTLDHGLATATLDEQVTGAGGWKINADENPLFDYNDTVHDTAGEPDFERKSTALPLFEPNAFRSSDHDPVVIGLDLGDPRETVQMDIDLRPGKVEVGKTRPRLVVEVEDDDDRRQVVSGVVQVSFEDEVRTETLQRGKALFELGTFDTPGEVVVTVEYLGSQTHAPSTETFTFEVREGKNRGSD</sequence>
<feature type="region of interest" description="Disordered" evidence="1">
    <location>
        <begin position="500"/>
        <end position="519"/>
    </location>
</feature>
<evidence type="ECO:0000313" key="5">
    <source>
        <dbReference type="Proteomes" id="UP000294894"/>
    </source>
</evidence>
<dbReference type="PROSITE" id="PS51841">
    <property type="entry name" value="LTD"/>
    <property type="match status" value="1"/>
</dbReference>
<dbReference type="AlphaFoldDB" id="A0A4P7GID0"/>
<feature type="signal peptide" evidence="2">
    <location>
        <begin position="1"/>
        <end position="22"/>
    </location>
</feature>
<dbReference type="InterPro" id="IPR047971">
    <property type="entry name" value="ExeM-like"/>
</dbReference>
<dbReference type="PANTHER" id="PTHR42834">
    <property type="entry name" value="ENDONUCLEASE/EXONUCLEASE/PHOSPHATASE FAMILY PROTEIN (AFU_ORTHOLOGUE AFUA_3G09210)"/>
    <property type="match status" value="1"/>
</dbReference>
<keyword evidence="2" id="KW-0732">Signal</keyword>
<dbReference type="CDD" id="cd10283">
    <property type="entry name" value="MnuA_DNase1-like"/>
    <property type="match status" value="1"/>
</dbReference>
<keyword evidence="4" id="KW-0255">Endonuclease</keyword>
<dbReference type="EMBL" id="CP038267">
    <property type="protein sequence ID" value="QBR91447.1"/>
    <property type="molecule type" value="Genomic_DNA"/>
</dbReference>
<keyword evidence="4" id="KW-0378">Hydrolase</keyword>
<dbReference type="SUPFAM" id="SSF56219">
    <property type="entry name" value="DNase I-like"/>
    <property type="match status" value="1"/>
</dbReference>
<dbReference type="RefSeq" id="WP_135074071.1">
    <property type="nucleotide sequence ID" value="NZ_CP038267.1"/>
</dbReference>
<dbReference type="GO" id="GO:0004519">
    <property type="term" value="F:endonuclease activity"/>
    <property type="evidence" value="ECO:0007669"/>
    <property type="project" value="UniProtKB-KW"/>
</dbReference>
<dbReference type="CDD" id="cd04486">
    <property type="entry name" value="YhcR_OBF_like"/>
    <property type="match status" value="1"/>
</dbReference>
<dbReference type="KEGG" id="noy:EXE57_03580"/>
<dbReference type="InterPro" id="IPR036691">
    <property type="entry name" value="Endo/exonu/phosph_ase_sf"/>
</dbReference>
<protein>
    <submittedName>
        <fullName evidence="4">ExeM/NucH family extracellular endonuclease</fullName>
    </submittedName>
</protein>
<keyword evidence="5" id="KW-1185">Reference proteome</keyword>
<evidence type="ECO:0000256" key="1">
    <source>
        <dbReference type="SAM" id="MobiDB-lite"/>
    </source>
</evidence>